<feature type="signal peptide" evidence="2">
    <location>
        <begin position="1"/>
        <end position="21"/>
    </location>
</feature>
<evidence type="ECO:0000256" key="2">
    <source>
        <dbReference type="SAM" id="SignalP"/>
    </source>
</evidence>
<name>A0A2G8T4B6_9BURK</name>
<keyword evidence="2" id="KW-0732">Signal</keyword>
<dbReference type="PROSITE" id="PS51257">
    <property type="entry name" value="PROKAR_LIPOPROTEIN"/>
    <property type="match status" value="1"/>
</dbReference>
<sequence length="110" mass="11927">MKSTFRFASWFAAIVAAMATAGCATSQDAAHGKHQAGRSSAPPAGMMSPGASGDQTTMMGMKDMKAMCDMHKKMMSAKTPEEHQAMMDEHSKTMSPEMMKQHMAMMENCK</sequence>
<dbReference type="AlphaFoldDB" id="A0A2G8T4B6"/>
<gene>
    <name evidence="3" type="ORF">CR103_05290</name>
</gene>
<organism evidence="3 4">
    <name type="scientific">Massilia psychrophila</name>
    <dbReference type="NCBI Taxonomy" id="1603353"/>
    <lineage>
        <taxon>Bacteria</taxon>
        <taxon>Pseudomonadati</taxon>
        <taxon>Pseudomonadota</taxon>
        <taxon>Betaproteobacteria</taxon>
        <taxon>Burkholderiales</taxon>
        <taxon>Oxalobacteraceae</taxon>
        <taxon>Telluria group</taxon>
        <taxon>Massilia</taxon>
    </lineage>
</organism>
<protein>
    <recommendedName>
        <fullName evidence="5">DUF305 domain-containing protein</fullName>
    </recommendedName>
</protein>
<feature type="chain" id="PRO_5013795700" description="DUF305 domain-containing protein" evidence="2">
    <location>
        <begin position="22"/>
        <end position="110"/>
    </location>
</feature>
<feature type="region of interest" description="Disordered" evidence="1">
    <location>
        <begin position="24"/>
        <end position="56"/>
    </location>
</feature>
<comment type="caution">
    <text evidence="3">The sequence shown here is derived from an EMBL/GenBank/DDBJ whole genome shotgun (WGS) entry which is preliminary data.</text>
</comment>
<reference evidence="3 4" key="1">
    <citation type="submission" date="2017-10" db="EMBL/GenBank/DDBJ databases">
        <title>Massilia psychrophilum sp. nov., a novel purple-pigmented bacterium isolated from Tianshan glacier, Xinjiang Municipality, China.</title>
        <authorList>
            <person name="Wang H."/>
        </authorList>
    </citation>
    <scope>NUCLEOTIDE SEQUENCE [LARGE SCALE GENOMIC DNA]</scope>
    <source>
        <strain evidence="3 4">JCM 30813</strain>
    </source>
</reference>
<dbReference type="Proteomes" id="UP000228593">
    <property type="component" value="Unassembled WGS sequence"/>
</dbReference>
<proteinExistence type="predicted"/>
<dbReference type="EMBL" id="PDOB01000005">
    <property type="protein sequence ID" value="PIL40864.1"/>
    <property type="molecule type" value="Genomic_DNA"/>
</dbReference>
<keyword evidence="4" id="KW-1185">Reference proteome</keyword>
<evidence type="ECO:0000313" key="3">
    <source>
        <dbReference type="EMBL" id="PIL40864.1"/>
    </source>
</evidence>
<evidence type="ECO:0000313" key="4">
    <source>
        <dbReference type="Proteomes" id="UP000228593"/>
    </source>
</evidence>
<evidence type="ECO:0008006" key="5">
    <source>
        <dbReference type="Google" id="ProtNLM"/>
    </source>
</evidence>
<accession>A0A2G8T4B6</accession>
<evidence type="ECO:0000256" key="1">
    <source>
        <dbReference type="SAM" id="MobiDB-lite"/>
    </source>
</evidence>